<dbReference type="InterPro" id="IPR051685">
    <property type="entry name" value="Ycf3/AcsC/BcsC/TPR_MFPF"/>
</dbReference>
<feature type="region of interest" description="Disordered" evidence="3">
    <location>
        <begin position="58"/>
        <end position="96"/>
    </location>
</feature>
<evidence type="ECO:0000256" key="3">
    <source>
        <dbReference type="SAM" id="MobiDB-lite"/>
    </source>
</evidence>
<dbReference type="InterPro" id="IPR019734">
    <property type="entry name" value="TPR_rpt"/>
</dbReference>
<proteinExistence type="predicted"/>
<keyword evidence="5" id="KW-1185">Reference proteome</keyword>
<dbReference type="OMA" id="HYIAYSS"/>
<dbReference type="PANTHER" id="PTHR44943">
    <property type="entry name" value="CELLULOSE SYNTHASE OPERON PROTEIN C"/>
    <property type="match status" value="1"/>
</dbReference>
<dbReference type="VEuPathDB" id="AmoebaDB:NfTy_032350"/>
<dbReference type="GeneID" id="68108067"/>
<evidence type="ECO:0000256" key="2">
    <source>
        <dbReference type="ARBA" id="ARBA00022803"/>
    </source>
</evidence>
<feature type="compositionally biased region" description="Polar residues" evidence="3">
    <location>
        <begin position="58"/>
        <end position="70"/>
    </location>
</feature>
<dbReference type="AlphaFoldDB" id="A0A6A5CHG8"/>
<dbReference type="Proteomes" id="UP000444721">
    <property type="component" value="Unassembled WGS sequence"/>
</dbReference>
<dbReference type="InterPro" id="IPR011990">
    <property type="entry name" value="TPR-like_helical_dom_sf"/>
</dbReference>
<evidence type="ECO:0000256" key="1">
    <source>
        <dbReference type="ARBA" id="ARBA00022737"/>
    </source>
</evidence>
<dbReference type="Gene3D" id="1.25.40.10">
    <property type="entry name" value="Tetratricopeptide repeat domain"/>
    <property type="match status" value="2"/>
</dbReference>
<dbReference type="PANTHER" id="PTHR44943:SF4">
    <property type="entry name" value="TPR REPEAT-CONTAINING PROTEIN MJ0798"/>
    <property type="match status" value="1"/>
</dbReference>
<accession>A0A6A5CHG8</accession>
<dbReference type="VEuPathDB" id="AmoebaDB:FDP41_000849"/>
<gene>
    <name evidence="4" type="ORF">FDP41_000849</name>
</gene>
<dbReference type="EMBL" id="VFQX01000002">
    <property type="protein sequence ID" value="KAF0984950.1"/>
    <property type="molecule type" value="Genomic_DNA"/>
</dbReference>
<keyword evidence="1" id="KW-0677">Repeat</keyword>
<protein>
    <submittedName>
        <fullName evidence="4">Uncharacterized protein</fullName>
    </submittedName>
</protein>
<evidence type="ECO:0000313" key="4">
    <source>
        <dbReference type="EMBL" id="KAF0984950.1"/>
    </source>
</evidence>
<dbReference type="SUPFAM" id="SSF81901">
    <property type="entry name" value="HCP-like"/>
    <property type="match status" value="1"/>
</dbReference>
<dbReference type="VEuPathDB" id="AmoebaDB:NF0117500"/>
<dbReference type="OrthoDB" id="10258880at2759"/>
<sequence length="566" mass="65063">MMRTTTHCSLASSCLRQPFLPVMNIFWKTTTSSEENHLFFAKNSVHRSFSTPSLLIQQQQQGNVNSNDGRQQQFSSSSQQQQHHHTYSDESSSSSQQYIDPEVIRSIHQRIHEYSQRVQQARSEDPTASFKSVLSPQEQKDLASCYNNLGFYCLQKLNKTKEALFYFLQSLQLNYNNDPIIVYNAASLFEREGNKPDSAAELYLRAIRIDPYFVDAKIHLARIWAANAEESSRFQGAEYLLKDLMNTHNHFGAVLELAMLYSRKGEHFEQYREQALFMLDMLLKKFEDGEDQEVDFKKTQILAPASYKNELISHLDSYMAGYRNSDMEKNKTLLLEDPSSGRVVNLPLEGDDENTDESFPSFEVSDGSYRFHAQDNEVVSALDAINVKAYLLKKFQRQFEAKQLFDSIIQIIETKDFSTTFAKLFSNLSPKAMAELYMNCAILSNGMGEVDQSIALLEKAFDITKGKDANVMACLALYTQEKNPQVSDLLFKRVISLEPEEFQHYIAYSSFLHHQSRTNDAIRLLERTMKKYPHMQDTLQRQLDMIRGKGSSDMFDLFGGGFPMNQ</sequence>
<evidence type="ECO:0000313" key="5">
    <source>
        <dbReference type="Proteomes" id="UP000444721"/>
    </source>
</evidence>
<keyword evidence="2" id="KW-0802">TPR repeat</keyword>
<feature type="compositionally biased region" description="Low complexity" evidence="3">
    <location>
        <begin position="71"/>
        <end position="81"/>
    </location>
</feature>
<comment type="caution">
    <text evidence="4">The sequence shown here is derived from an EMBL/GenBank/DDBJ whole genome shotgun (WGS) entry which is preliminary data.</text>
</comment>
<reference evidence="4 5" key="1">
    <citation type="journal article" date="2019" name="Sci. Rep.">
        <title>Nanopore sequencing improves the draft genome of the human pathogenic amoeba Naegleria fowleri.</title>
        <authorList>
            <person name="Liechti N."/>
            <person name="Schurch N."/>
            <person name="Bruggmann R."/>
            <person name="Wittwer M."/>
        </authorList>
    </citation>
    <scope>NUCLEOTIDE SEQUENCE [LARGE SCALE GENOMIC DNA]</scope>
    <source>
        <strain evidence="4 5">ATCC 30894</strain>
    </source>
</reference>
<name>A0A6A5CHG8_NAEFO</name>
<dbReference type="RefSeq" id="XP_044569663.1">
    <property type="nucleotide sequence ID" value="XM_044712348.1"/>
</dbReference>
<dbReference type="SMART" id="SM00028">
    <property type="entry name" value="TPR"/>
    <property type="match status" value="3"/>
</dbReference>
<organism evidence="4 5">
    <name type="scientific">Naegleria fowleri</name>
    <name type="common">Brain eating amoeba</name>
    <dbReference type="NCBI Taxonomy" id="5763"/>
    <lineage>
        <taxon>Eukaryota</taxon>
        <taxon>Discoba</taxon>
        <taxon>Heterolobosea</taxon>
        <taxon>Tetramitia</taxon>
        <taxon>Eutetramitia</taxon>
        <taxon>Vahlkampfiidae</taxon>
        <taxon>Naegleria</taxon>
    </lineage>
</organism>